<dbReference type="OrthoDB" id="6162663at2759"/>
<proteinExistence type="predicted"/>
<keyword evidence="2" id="KW-0812">Transmembrane</keyword>
<feature type="region of interest" description="Disordered" evidence="1">
    <location>
        <begin position="791"/>
        <end position="924"/>
    </location>
</feature>
<gene>
    <name evidence="3" type="ORF">EGW08_019180</name>
</gene>
<feature type="compositionally biased region" description="Low complexity" evidence="1">
    <location>
        <begin position="400"/>
        <end position="412"/>
    </location>
</feature>
<keyword evidence="2" id="KW-1133">Transmembrane helix</keyword>
<feature type="compositionally biased region" description="Low complexity" evidence="1">
    <location>
        <begin position="816"/>
        <end position="826"/>
    </location>
</feature>
<evidence type="ECO:0000256" key="2">
    <source>
        <dbReference type="SAM" id="Phobius"/>
    </source>
</evidence>
<feature type="compositionally biased region" description="Basic residues" evidence="1">
    <location>
        <begin position="1252"/>
        <end position="1263"/>
    </location>
</feature>
<feature type="compositionally biased region" description="Polar residues" evidence="1">
    <location>
        <begin position="509"/>
        <end position="521"/>
    </location>
</feature>
<name>A0A433SUV3_ELYCH</name>
<feature type="region of interest" description="Disordered" evidence="1">
    <location>
        <begin position="67"/>
        <end position="90"/>
    </location>
</feature>
<feature type="region of interest" description="Disordered" evidence="1">
    <location>
        <begin position="398"/>
        <end position="432"/>
    </location>
</feature>
<evidence type="ECO:0000256" key="1">
    <source>
        <dbReference type="SAM" id="MobiDB-lite"/>
    </source>
</evidence>
<feature type="region of interest" description="Disordered" evidence="1">
    <location>
        <begin position="1085"/>
        <end position="1128"/>
    </location>
</feature>
<evidence type="ECO:0000313" key="4">
    <source>
        <dbReference type="Proteomes" id="UP000271974"/>
    </source>
</evidence>
<feature type="transmembrane region" description="Helical" evidence="2">
    <location>
        <begin position="36"/>
        <end position="59"/>
    </location>
</feature>
<feature type="region of interest" description="Disordered" evidence="1">
    <location>
        <begin position="188"/>
        <end position="224"/>
    </location>
</feature>
<reference evidence="3 4" key="1">
    <citation type="submission" date="2019-01" db="EMBL/GenBank/DDBJ databases">
        <title>A draft genome assembly of the solar-powered sea slug Elysia chlorotica.</title>
        <authorList>
            <person name="Cai H."/>
            <person name="Li Q."/>
            <person name="Fang X."/>
            <person name="Li J."/>
            <person name="Curtis N.E."/>
            <person name="Altenburger A."/>
            <person name="Shibata T."/>
            <person name="Feng M."/>
            <person name="Maeda T."/>
            <person name="Schwartz J.A."/>
            <person name="Shigenobu S."/>
            <person name="Lundholm N."/>
            <person name="Nishiyama T."/>
            <person name="Yang H."/>
            <person name="Hasebe M."/>
            <person name="Li S."/>
            <person name="Pierce S.K."/>
            <person name="Wang J."/>
        </authorList>
    </citation>
    <scope>NUCLEOTIDE SEQUENCE [LARGE SCALE GENOMIC DNA]</scope>
    <source>
        <strain evidence="3">EC2010</strain>
        <tissue evidence="3">Whole organism of an adult</tissue>
    </source>
</reference>
<accession>A0A433SUV3</accession>
<feature type="compositionally biased region" description="Basic residues" evidence="1">
    <location>
        <begin position="800"/>
        <end position="812"/>
    </location>
</feature>
<feature type="region of interest" description="Disordered" evidence="1">
    <location>
        <begin position="1247"/>
        <end position="1270"/>
    </location>
</feature>
<dbReference type="EMBL" id="RQTK01000981">
    <property type="protein sequence ID" value="RUS73065.1"/>
    <property type="molecule type" value="Genomic_DNA"/>
</dbReference>
<keyword evidence="2" id="KW-0472">Membrane</keyword>
<feature type="region of interest" description="Disordered" evidence="1">
    <location>
        <begin position="548"/>
        <end position="588"/>
    </location>
</feature>
<comment type="caution">
    <text evidence="3">The sequence shown here is derived from an EMBL/GenBank/DDBJ whole genome shotgun (WGS) entry which is preliminary data.</text>
</comment>
<feature type="region of interest" description="Disordered" evidence="1">
    <location>
        <begin position="448"/>
        <end position="528"/>
    </location>
</feature>
<organism evidence="3 4">
    <name type="scientific">Elysia chlorotica</name>
    <name type="common">Eastern emerald elysia</name>
    <name type="synonym">Sea slug</name>
    <dbReference type="NCBI Taxonomy" id="188477"/>
    <lineage>
        <taxon>Eukaryota</taxon>
        <taxon>Metazoa</taxon>
        <taxon>Spiralia</taxon>
        <taxon>Lophotrochozoa</taxon>
        <taxon>Mollusca</taxon>
        <taxon>Gastropoda</taxon>
        <taxon>Heterobranchia</taxon>
        <taxon>Euthyneura</taxon>
        <taxon>Panpulmonata</taxon>
        <taxon>Sacoglossa</taxon>
        <taxon>Placobranchoidea</taxon>
        <taxon>Plakobranchidae</taxon>
        <taxon>Elysia</taxon>
    </lineage>
</organism>
<feature type="compositionally biased region" description="Basic and acidic residues" evidence="1">
    <location>
        <begin position="448"/>
        <end position="460"/>
    </location>
</feature>
<sequence length="1363" mass="152936">MSRNGEDTQRIIPSVKASTSAPMAVTGNREGWEIPVVISLGITVALLLLVLLVLSIVLCRRRFVHNRSSSPESQCPKIPDPVHARQSSQTNPIWPASDNYSFSPCHDELRLASPCRVTPQHAEFESDFGYASPWTLRHSHEGPDAVRKGSKGYDRPETIEMSQLTPEADAAELDIHSDYLYSPGQRTAKWVKDSQEQRNSVPGTRDDANRTFTISNPPNDGGIDDVKDFYSTVAPKKPKRKTIIVSSPSHDIGSQPTNVLYRPYSEVVSTLEGRGLSHFSSYSDADAQENVLRRGVDPIQKGKYPAGIVDRFSETMSQGGINNNEHIRQTFTGGNDTIPPQMKNKVDVSNVNDRASFAGFGTSVTHILGKKPRFDKCRSFDEAETRRNDVVNSLSMLHQSNSSEWPSSRSNEGNSKKRKLHDYDNNTVLNRALPPNNIYKATFDLSEVGKESKDGSDRDYLGLVRQRPDTQTYSVTRNREFDSARNSSVDSTPEPASPPSEDDVVPSGHHSQAELTLSQPSRGFPFQSRATNRILARREVLKRHRSLGSVLPDETKNESCETKSQSNYGSRRMLHDLKTDTPVPGSSPDRFLAQPIHTQDSVSRDGTIIGVNIHSDTKVPKITISDRYNTVESAFKDIDQMEEMYAQDDLDPYRITSSVSSFSQNTNYEESLADKMRRFSAPNMTGQSPQMPSISPAFRRRIFKSISSDGLGGDDVWWRSKDWGTLPDYQRSWSDDFYDLFMRTGSNDPEKAEYFKRMLNDRYEALFGKKYPGLKFGASKVNVDGVCKRLGVTDNPSPRTVKRRSAATRQKRLSRESSPSHSPYSSIDALSSTEDQIARSPRGSQDGAEHLRKPDRFQAFSYNKAGPSLRDWAPDSGSMGVKPTPTPEPQRPDLAEGTDGADSDFDESPTVPAENRSYKDPMCSRDDYVAYLDSTLPSQRPEKSQDRNVWEKFTNECDSFQAVDAQGERIKDQEGDQGLNDSEQNDETHIYSEVQGSRSDKNEDGYFGTSSDFEKINNVLGDEDAVKPNNTEPIYESIISIKERKLRKNNTDFFIQSSPQSVLTQAMRETDDEAKNIYDDIEDMSGHHVKATTKRPQDKDGEINLPRLPPNRPNKTPHLHQPVSPYSNNPVSNIKAIPRKNVVNSTLQENTLCRSKQSGKLRPRSLTMSDSQNYQIYVPSDSTIKRKTHDATKAIRSGQGAFPNRAQENQRQMPLMKAIKFPKSRSIETTRYLAEAAPEVVSVKAQLPGSKNKTRQTKSRARSHSMPNQSTESIWDELDLTHFRSSAGNTILEHAEKVEDSWIDDRPLLQSFQMPIKELTSESTVVNPHPNVYSYENIRGKPKRVKYLGLDKALLVGLQKSSV</sequence>
<keyword evidence="4" id="KW-1185">Reference proteome</keyword>
<dbReference type="Proteomes" id="UP000271974">
    <property type="component" value="Unassembled WGS sequence"/>
</dbReference>
<protein>
    <submittedName>
        <fullName evidence="3">Uncharacterized protein</fullName>
    </submittedName>
</protein>
<evidence type="ECO:0000313" key="3">
    <source>
        <dbReference type="EMBL" id="RUS73065.1"/>
    </source>
</evidence>
<feature type="compositionally biased region" description="Basic and acidic residues" evidence="1">
    <location>
        <begin position="847"/>
        <end position="856"/>
    </location>
</feature>
<feature type="region of interest" description="Disordered" evidence="1">
    <location>
        <begin position="961"/>
        <end position="1009"/>
    </location>
</feature>